<reference evidence="1" key="2">
    <citation type="submission" date="2025-08" db="UniProtKB">
        <authorList>
            <consortium name="Ensembl"/>
        </authorList>
    </citation>
    <scope>IDENTIFICATION</scope>
</reference>
<proteinExistence type="predicted"/>
<organism evidence="1 2">
    <name type="scientific">Geospiza parvula</name>
    <name type="common">Small tree-finch</name>
    <name type="synonym">Camarhynchus parvulus</name>
    <dbReference type="NCBI Taxonomy" id="87175"/>
    <lineage>
        <taxon>Eukaryota</taxon>
        <taxon>Metazoa</taxon>
        <taxon>Chordata</taxon>
        <taxon>Craniata</taxon>
        <taxon>Vertebrata</taxon>
        <taxon>Euteleostomi</taxon>
        <taxon>Archelosauria</taxon>
        <taxon>Archosauria</taxon>
        <taxon>Dinosauria</taxon>
        <taxon>Saurischia</taxon>
        <taxon>Theropoda</taxon>
        <taxon>Coelurosauria</taxon>
        <taxon>Aves</taxon>
        <taxon>Neognathae</taxon>
        <taxon>Neoaves</taxon>
        <taxon>Telluraves</taxon>
        <taxon>Australaves</taxon>
        <taxon>Passeriformes</taxon>
        <taxon>Thraupidae</taxon>
        <taxon>Camarhynchus</taxon>
    </lineage>
</organism>
<sequence>VWVPPGTPARAGLRRLPRKADRVQAEERLLDDTLSPSVPGCILLQTALGASPELNTAWGWNSPSSKGCRASSAFVSTTKFPGTGAELPCPNKGLGKQEFVQLRSLCSSEDFSTPPREPSALGSTHGVCLLHPSIWQLRECAV</sequence>
<dbReference type="Ensembl" id="ENSCPVT00000015402.2">
    <property type="protein sequence ID" value="ENSCPVP00000014745.1"/>
    <property type="gene ID" value="ENSCPVG00000010792.2"/>
</dbReference>
<reference evidence="1" key="3">
    <citation type="submission" date="2025-09" db="UniProtKB">
        <authorList>
            <consortium name="Ensembl"/>
        </authorList>
    </citation>
    <scope>IDENTIFICATION</scope>
</reference>
<name>A0A8C3N7F9_GEOPR</name>
<accession>A0A8C3N7F9</accession>
<dbReference type="AlphaFoldDB" id="A0A8C3N7F9"/>
<reference evidence="1" key="1">
    <citation type="submission" date="2020-02" db="EMBL/GenBank/DDBJ databases">
        <authorList>
            <person name="Enbody D E."/>
            <person name="Pettersson E M."/>
        </authorList>
    </citation>
    <scope>NUCLEOTIDE SEQUENCE [LARGE SCALE GENOMIC DNA]</scope>
</reference>
<protein>
    <submittedName>
        <fullName evidence="1">Uncharacterized protein</fullName>
    </submittedName>
</protein>
<evidence type="ECO:0000313" key="1">
    <source>
        <dbReference type="Ensembl" id="ENSCPVP00000014745.1"/>
    </source>
</evidence>
<evidence type="ECO:0000313" key="2">
    <source>
        <dbReference type="Proteomes" id="UP000694382"/>
    </source>
</evidence>
<dbReference type="Proteomes" id="UP000694382">
    <property type="component" value="Chromosome 28"/>
</dbReference>
<keyword evidence="2" id="KW-1185">Reference proteome</keyword>